<evidence type="ECO:0000313" key="9">
    <source>
        <dbReference type="Proteomes" id="UP000306585"/>
    </source>
</evidence>
<dbReference type="PANTHER" id="PTHR32089:SF112">
    <property type="entry name" value="LYSOZYME-LIKE PROTEIN-RELATED"/>
    <property type="match status" value="1"/>
</dbReference>
<gene>
    <name evidence="8" type="ORF">FEF65_05795</name>
</gene>
<feature type="transmembrane region" description="Helical" evidence="5">
    <location>
        <begin position="460"/>
        <end position="480"/>
    </location>
</feature>
<keyword evidence="5" id="KW-0472">Membrane</keyword>
<dbReference type="PROSITE" id="PS50111">
    <property type="entry name" value="CHEMOTAXIS_TRANSDUC_2"/>
    <property type="match status" value="1"/>
</dbReference>
<protein>
    <submittedName>
        <fullName evidence="8">PAS domain-containing protein</fullName>
    </submittedName>
</protein>
<dbReference type="InterPro" id="IPR000014">
    <property type="entry name" value="PAS"/>
</dbReference>
<dbReference type="NCBIfam" id="TIGR00229">
    <property type="entry name" value="sensory_box"/>
    <property type="match status" value="1"/>
</dbReference>
<dbReference type="Gene3D" id="6.10.340.10">
    <property type="match status" value="1"/>
</dbReference>
<comment type="similarity">
    <text evidence="2">Belongs to the methyl-accepting chemotaxis (MCP) protein family.</text>
</comment>
<dbReference type="GO" id="GO:0006935">
    <property type="term" value="P:chemotaxis"/>
    <property type="evidence" value="ECO:0007669"/>
    <property type="project" value="InterPro"/>
</dbReference>
<dbReference type="Pfam" id="PF00015">
    <property type="entry name" value="MCPsignal"/>
    <property type="match status" value="1"/>
</dbReference>
<feature type="domain" description="Methyl-accepting transducer" evidence="6">
    <location>
        <begin position="580"/>
        <end position="802"/>
    </location>
</feature>
<dbReference type="AlphaFoldDB" id="A0A5R9GSB3"/>
<dbReference type="GO" id="GO:0016020">
    <property type="term" value="C:membrane"/>
    <property type="evidence" value="ECO:0007669"/>
    <property type="project" value="InterPro"/>
</dbReference>
<keyword evidence="4" id="KW-0175">Coiled coil</keyword>
<dbReference type="PRINTS" id="PR00260">
    <property type="entry name" value="CHEMTRNSDUCR"/>
</dbReference>
<proteinExistence type="inferred from homology"/>
<evidence type="ECO:0000259" key="6">
    <source>
        <dbReference type="PROSITE" id="PS50111"/>
    </source>
</evidence>
<accession>A0A5R9GSB3</accession>
<feature type="transmembrane region" description="Helical" evidence="5">
    <location>
        <begin position="157"/>
        <end position="178"/>
    </location>
</feature>
<dbReference type="SUPFAM" id="SSF58104">
    <property type="entry name" value="Methyl-accepting chemotaxis protein (MCP) signaling domain"/>
    <property type="match status" value="1"/>
</dbReference>
<evidence type="ECO:0000256" key="2">
    <source>
        <dbReference type="ARBA" id="ARBA00029447"/>
    </source>
</evidence>
<dbReference type="SUPFAM" id="SSF55785">
    <property type="entry name" value="PYP-like sensor domain (PAS domain)"/>
    <property type="match status" value="1"/>
</dbReference>
<dbReference type="SMART" id="SM00091">
    <property type="entry name" value="PAS"/>
    <property type="match status" value="1"/>
</dbReference>
<dbReference type="SMART" id="SM00283">
    <property type="entry name" value="MA"/>
    <property type="match status" value="1"/>
</dbReference>
<dbReference type="CDD" id="cd00130">
    <property type="entry name" value="PAS"/>
    <property type="match status" value="1"/>
</dbReference>
<keyword evidence="5" id="KW-1133">Transmembrane helix</keyword>
<evidence type="ECO:0000256" key="3">
    <source>
        <dbReference type="PROSITE-ProRule" id="PRU00284"/>
    </source>
</evidence>
<dbReference type="GO" id="GO:0004888">
    <property type="term" value="F:transmembrane signaling receptor activity"/>
    <property type="evidence" value="ECO:0007669"/>
    <property type="project" value="InterPro"/>
</dbReference>
<dbReference type="EMBL" id="VBRY01000004">
    <property type="protein sequence ID" value="TLS67955.1"/>
    <property type="molecule type" value="Genomic_DNA"/>
</dbReference>
<feature type="coiled-coil region" evidence="4">
    <location>
        <begin position="541"/>
        <end position="569"/>
    </location>
</feature>
<dbReference type="PANTHER" id="PTHR32089">
    <property type="entry name" value="METHYL-ACCEPTING CHEMOTAXIS PROTEIN MCPB"/>
    <property type="match status" value="1"/>
</dbReference>
<evidence type="ECO:0000259" key="7">
    <source>
        <dbReference type="PROSITE" id="PS50112"/>
    </source>
</evidence>
<organism evidence="8 9">
    <name type="scientific">Mariprofundus erugo</name>
    <dbReference type="NCBI Taxonomy" id="2528639"/>
    <lineage>
        <taxon>Bacteria</taxon>
        <taxon>Pseudomonadati</taxon>
        <taxon>Pseudomonadota</taxon>
        <taxon>Candidatius Mariprofundia</taxon>
        <taxon>Mariprofundales</taxon>
        <taxon>Mariprofundaceae</taxon>
        <taxon>Mariprofundus</taxon>
    </lineage>
</organism>
<comment type="caution">
    <text evidence="8">The sequence shown here is derived from an EMBL/GenBank/DDBJ whole genome shotgun (WGS) entry which is preliminary data.</text>
</comment>
<evidence type="ECO:0000256" key="1">
    <source>
        <dbReference type="ARBA" id="ARBA00023224"/>
    </source>
</evidence>
<dbReference type="InterPro" id="IPR013655">
    <property type="entry name" value="PAS_fold_3"/>
</dbReference>
<evidence type="ECO:0000256" key="5">
    <source>
        <dbReference type="SAM" id="Phobius"/>
    </source>
</evidence>
<dbReference type="Gene3D" id="3.30.450.20">
    <property type="entry name" value="PAS domain"/>
    <property type="match status" value="1"/>
</dbReference>
<keyword evidence="5" id="KW-0812">Transmembrane</keyword>
<name>A0A5R9GSB3_9PROT</name>
<dbReference type="RefSeq" id="WP_138238852.1">
    <property type="nucleotide sequence ID" value="NZ_VBRY01000004.1"/>
</dbReference>
<feature type="domain" description="PAS" evidence="7">
    <location>
        <begin position="6"/>
        <end position="76"/>
    </location>
</feature>
<dbReference type="InterPro" id="IPR001610">
    <property type="entry name" value="PAC"/>
</dbReference>
<keyword evidence="9" id="KW-1185">Reference proteome</keyword>
<dbReference type="GO" id="GO:0007165">
    <property type="term" value="P:signal transduction"/>
    <property type="evidence" value="ECO:0007669"/>
    <property type="project" value="UniProtKB-KW"/>
</dbReference>
<dbReference type="Proteomes" id="UP000306585">
    <property type="component" value="Unassembled WGS sequence"/>
</dbReference>
<sequence length="837" mass="92495">MRKNLPVTQLEHVMNSDEVLVSRTDPKGIITYANKAFCDIAGYAAHELIGKPHNIVRHPDMPPAAFRDLWETLQAGKPWSGIVKNRCKNGDFYWVVANVSPEYDSDRKLTGYISVRTAPTRAHIEHIEQVYQHVNAGKARLPATLQTRWYKKIPLKFVMIASAVTSITTIITLSALSLHTLQQQKMDADLRTDALPLISSIRNVLEVLPQHRGMSHVWLHGVKENERKIFEIEQNIDTAMQQLLLQSESSQIAEAGSAVKQIQSDWNTLKVRWKNETANKSFEQHSALIHQLLALSQNTYHQGKIVSDQALDIIHLGGFMSETIPELNDALGRIRGIGAGIAASGKFSSDQRDTLIRLSIQAETLRDGLVDELEHVITRYNPSLNKSLSPHIDALKSSSDVFFNRVHSQIQQPDKVILDSTQFFDQGTNAIQKSLALFDAMNHNLSSLLIREQAEVTRSYHLTIAMAGSGILLSLLLVLFMMHKTFGPLKGIIRGMRRIVEGNCSQMPRKYAHDELGDIVDDMRVMQAILQYEVFEGKAANAAREAEQRQMAEEKKQAQETLARDFENKVGSLIAGLSNEAYRVSKEARDMGSIAEKLATQSGNALYAVNMGSGNVNSTAAAIEEMSVTIADVSKQIGDSRVVSSQAVLQADSATRMMNHLDSVATEVGSIVNTIREIAEQTNLLALNASIEAARAGDAGRGFSVVAGEVKELANQTARATDNIRRQIDEIQTESHQASEAIEAISQTIKAINQYSTAIAEAMQQQTLASQEISNAAQQADSSIHDARVSVEELANAAENVDQSSGEMTSLTELMLQRTEEVQHGIREFVDTLRQRA</sequence>
<reference evidence="8 9" key="1">
    <citation type="journal article" date="2019" name="Appl. Environ. Microbiol.">
        <title>Environmental Evidence and Genomic Insight of Iron-oxidizing Bacteria Preference Towards More Corrosion Resistant Stainless Steel at Higher Salinities.</title>
        <authorList>
            <person name="Garrison C.E."/>
            <person name="Price K.A."/>
            <person name="Field E.K."/>
        </authorList>
    </citation>
    <scope>NUCLEOTIDE SEQUENCE [LARGE SCALE GENOMIC DNA]</scope>
    <source>
        <strain evidence="8 9">P3</strain>
    </source>
</reference>
<dbReference type="InterPro" id="IPR004090">
    <property type="entry name" value="Chemotax_Me-accpt_rcpt"/>
</dbReference>
<dbReference type="InterPro" id="IPR004089">
    <property type="entry name" value="MCPsignal_dom"/>
</dbReference>
<dbReference type="Pfam" id="PF08447">
    <property type="entry name" value="PAS_3"/>
    <property type="match status" value="1"/>
</dbReference>
<dbReference type="Gene3D" id="1.10.287.950">
    <property type="entry name" value="Methyl-accepting chemotaxis protein"/>
    <property type="match status" value="1"/>
</dbReference>
<dbReference type="InterPro" id="IPR035965">
    <property type="entry name" value="PAS-like_dom_sf"/>
</dbReference>
<dbReference type="SMART" id="SM00086">
    <property type="entry name" value="PAC"/>
    <property type="match status" value="1"/>
</dbReference>
<evidence type="ECO:0000256" key="4">
    <source>
        <dbReference type="SAM" id="Coils"/>
    </source>
</evidence>
<evidence type="ECO:0000313" key="8">
    <source>
        <dbReference type="EMBL" id="TLS67955.1"/>
    </source>
</evidence>
<dbReference type="PROSITE" id="PS50112">
    <property type="entry name" value="PAS"/>
    <property type="match status" value="1"/>
</dbReference>
<keyword evidence="1 3" id="KW-0807">Transducer</keyword>